<accession>A0A834IZD7</accession>
<dbReference type="EMBL" id="JACSEA010000023">
    <property type="protein sequence ID" value="KAF7379566.1"/>
    <property type="molecule type" value="Genomic_DNA"/>
</dbReference>
<sequence length="87" mass="10121">MHVDRYSTKCMSSDTRQSACRVILDKMHVDRYSTKCMSSDTRQKKNAISRAYKALRSNAGRMDFLIVVGWLVGWIPWEKQCVLNAFE</sequence>
<gene>
    <name evidence="1" type="ORF">HZH66_014937</name>
</gene>
<protein>
    <submittedName>
        <fullName evidence="1">Uncharacterized protein</fullName>
    </submittedName>
</protein>
<organism evidence="1 2">
    <name type="scientific">Vespula vulgaris</name>
    <name type="common">Yellow jacket</name>
    <name type="synonym">Wasp</name>
    <dbReference type="NCBI Taxonomy" id="7454"/>
    <lineage>
        <taxon>Eukaryota</taxon>
        <taxon>Metazoa</taxon>
        <taxon>Ecdysozoa</taxon>
        <taxon>Arthropoda</taxon>
        <taxon>Hexapoda</taxon>
        <taxon>Insecta</taxon>
        <taxon>Pterygota</taxon>
        <taxon>Neoptera</taxon>
        <taxon>Endopterygota</taxon>
        <taxon>Hymenoptera</taxon>
        <taxon>Apocrita</taxon>
        <taxon>Aculeata</taxon>
        <taxon>Vespoidea</taxon>
        <taxon>Vespidae</taxon>
        <taxon>Vespinae</taxon>
        <taxon>Vespula</taxon>
    </lineage>
</organism>
<dbReference type="AlphaFoldDB" id="A0A834IZD7"/>
<reference evidence="1" key="1">
    <citation type="journal article" date="2020" name="G3 (Bethesda)">
        <title>High-Quality Assemblies for Three Invasive Social Wasps from the &lt;i&gt;Vespula&lt;/i&gt; Genus.</title>
        <authorList>
            <person name="Harrop T.W.R."/>
            <person name="Guhlin J."/>
            <person name="McLaughlin G.M."/>
            <person name="Permina E."/>
            <person name="Stockwell P."/>
            <person name="Gilligan J."/>
            <person name="Le Lec M.F."/>
            <person name="Gruber M.A.M."/>
            <person name="Quinn O."/>
            <person name="Lovegrove M."/>
            <person name="Duncan E.J."/>
            <person name="Remnant E.J."/>
            <person name="Van Eeckhoven J."/>
            <person name="Graham B."/>
            <person name="Knapp R.A."/>
            <person name="Langford K.W."/>
            <person name="Kronenberg Z."/>
            <person name="Press M.O."/>
            <person name="Eacker S.M."/>
            <person name="Wilson-Rankin E.E."/>
            <person name="Purcell J."/>
            <person name="Lester P.J."/>
            <person name="Dearden P.K."/>
        </authorList>
    </citation>
    <scope>NUCLEOTIDE SEQUENCE</scope>
    <source>
        <strain evidence="1">Marl-1</strain>
    </source>
</reference>
<evidence type="ECO:0000313" key="1">
    <source>
        <dbReference type="EMBL" id="KAF7379566.1"/>
    </source>
</evidence>
<dbReference type="Proteomes" id="UP000614350">
    <property type="component" value="Unassembled WGS sequence"/>
</dbReference>
<evidence type="ECO:0000313" key="2">
    <source>
        <dbReference type="Proteomes" id="UP000614350"/>
    </source>
</evidence>
<name>A0A834IZD7_VESVU</name>
<comment type="caution">
    <text evidence="1">The sequence shown here is derived from an EMBL/GenBank/DDBJ whole genome shotgun (WGS) entry which is preliminary data.</text>
</comment>
<proteinExistence type="predicted"/>
<keyword evidence="2" id="KW-1185">Reference proteome</keyword>